<dbReference type="Proteomes" id="UP000269097">
    <property type="component" value="Chromosome"/>
</dbReference>
<dbReference type="RefSeq" id="WP_123041706.1">
    <property type="nucleotide sequence ID" value="NZ_CP033433.1"/>
</dbReference>
<feature type="transmembrane region" description="Helical" evidence="6">
    <location>
        <begin position="185"/>
        <end position="204"/>
    </location>
</feature>
<keyword evidence="2" id="KW-0813">Transport</keyword>
<dbReference type="GO" id="GO:0005886">
    <property type="term" value="C:plasma membrane"/>
    <property type="evidence" value="ECO:0007669"/>
    <property type="project" value="UniProtKB-SubCell"/>
</dbReference>
<dbReference type="GO" id="GO:0022857">
    <property type="term" value="F:transmembrane transporter activity"/>
    <property type="evidence" value="ECO:0007669"/>
    <property type="project" value="InterPro"/>
</dbReference>
<evidence type="ECO:0000256" key="6">
    <source>
        <dbReference type="SAM" id="Phobius"/>
    </source>
</evidence>
<keyword evidence="4 6" id="KW-1133">Transmembrane helix</keyword>
<evidence type="ECO:0000313" key="9">
    <source>
        <dbReference type="Proteomes" id="UP000269097"/>
    </source>
</evidence>
<evidence type="ECO:0000256" key="5">
    <source>
        <dbReference type="ARBA" id="ARBA00023136"/>
    </source>
</evidence>
<gene>
    <name evidence="8" type="ORF">EAV92_14150</name>
</gene>
<keyword evidence="5 6" id="KW-0472">Membrane</keyword>
<dbReference type="Gene3D" id="1.20.1250.20">
    <property type="entry name" value="MFS general substrate transporter like domains"/>
    <property type="match status" value="2"/>
</dbReference>
<feature type="transmembrane region" description="Helical" evidence="6">
    <location>
        <begin position="162"/>
        <end position="179"/>
    </location>
</feature>
<keyword evidence="3 6" id="KW-0812">Transmembrane</keyword>
<dbReference type="InterPro" id="IPR052528">
    <property type="entry name" value="Sugar_transport-like"/>
</dbReference>
<comment type="subcellular location">
    <subcellularLocation>
        <location evidence="1">Cell membrane</location>
        <topology evidence="1">Multi-pass membrane protein</topology>
    </subcellularLocation>
</comment>
<dbReference type="PANTHER" id="PTHR23526:SF2">
    <property type="entry name" value="MAJOR FACILITATOR SUPERFAMILY (MFS) PROFILE DOMAIN-CONTAINING PROTEIN"/>
    <property type="match status" value="1"/>
</dbReference>
<dbReference type="InterPro" id="IPR020846">
    <property type="entry name" value="MFS_dom"/>
</dbReference>
<protein>
    <submittedName>
        <fullName evidence="8">MFS transporter</fullName>
    </submittedName>
</protein>
<dbReference type="AlphaFoldDB" id="A0A3G3JZQ4"/>
<evidence type="ECO:0000313" key="8">
    <source>
        <dbReference type="EMBL" id="AYQ73622.1"/>
    </source>
</evidence>
<dbReference type="EMBL" id="CP033433">
    <property type="protein sequence ID" value="AYQ73622.1"/>
    <property type="molecule type" value="Genomic_DNA"/>
</dbReference>
<accession>A0A3G3JZQ4</accession>
<feature type="transmembrane region" description="Helical" evidence="6">
    <location>
        <begin position="119"/>
        <end position="141"/>
    </location>
</feature>
<feature type="transmembrane region" description="Helical" evidence="6">
    <location>
        <begin position="225"/>
        <end position="248"/>
    </location>
</feature>
<dbReference type="Pfam" id="PF07690">
    <property type="entry name" value="MFS_1"/>
    <property type="match status" value="1"/>
</dbReference>
<dbReference type="InterPro" id="IPR011701">
    <property type="entry name" value="MFS"/>
</dbReference>
<dbReference type="SUPFAM" id="SSF103473">
    <property type="entry name" value="MFS general substrate transporter"/>
    <property type="match status" value="1"/>
</dbReference>
<name>A0A3G3JZQ4_9BACL</name>
<feature type="transmembrane region" description="Helical" evidence="6">
    <location>
        <begin position="25"/>
        <end position="44"/>
    </location>
</feature>
<dbReference type="InterPro" id="IPR036259">
    <property type="entry name" value="MFS_trans_sf"/>
</dbReference>
<evidence type="ECO:0000256" key="1">
    <source>
        <dbReference type="ARBA" id="ARBA00004651"/>
    </source>
</evidence>
<feature type="transmembrane region" description="Helical" evidence="6">
    <location>
        <begin position="50"/>
        <end position="78"/>
    </location>
</feature>
<dbReference type="PROSITE" id="PS50850">
    <property type="entry name" value="MFS"/>
    <property type="match status" value="1"/>
</dbReference>
<feature type="transmembrane region" description="Helical" evidence="6">
    <location>
        <begin position="268"/>
        <end position="289"/>
    </location>
</feature>
<sequence length="437" mass="48022">MKRWFVNVRRVMEPRAFESEHRRGLRIMLLEGIPANIVGSLLGGPLQTAFLLYLGFTSAQIGVVLAIPSFTLLVQLVVAFAMQKWRNRRFFVVLFAVSHRTLWVATGLIPLLFPHAAWVPLYIVLFLLSFTSAQICGIIWTSLMADAVPPAVRGKYFGIRNTVHFAVVCTTLLAGGQIMEWLPGGAGFTVLFVISAASVVWNGWELSRYPNPAFQPSENGSSFSMLFRPFADGTFMSATAFISVFLLAQNIAVPLFSYAMLNVLKLNYSEVTLITMLQNVVMMVSYYYWGVLNGRYAARKLLFWTFPLIAGSCFVWLGMAALPALLVLVAVHILLGVGLGGYNLLVFNFLIGDSPKSERPMYVAVFSALTGFAGFVGPLVGGWLYKAAADGPRWIQEYGLTAVSGAAMLALALGVGPFVFRARKPKKTTIDRGVTAR</sequence>
<evidence type="ECO:0000256" key="4">
    <source>
        <dbReference type="ARBA" id="ARBA00022989"/>
    </source>
</evidence>
<reference evidence="8 9" key="1">
    <citation type="submission" date="2018-10" db="EMBL/GenBank/DDBJ databases">
        <title>Genome Sequence of Cohnella sp.</title>
        <authorList>
            <person name="Srinivasan S."/>
            <person name="Kim M.K."/>
        </authorList>
    </citation>
    <scope>NUCLEOTIDE SEQUENCE [LARGE SCALE GENOMIC DNA]</scope>
    <source>
        <strain evidence="8 9">18JY8-7</strain>
    </source>
</reference>
<feature type="transmembrane region" description="Helical" evidence="6">
    <location>
        <begin position="398"/>
        <end position="420"/>
    </location>
</feature>
<feature type="transmembrane region" description="Helical" evidence="6">
    <location>
        <begin position="325"/>
        <end position="350"/>
    </location>
</feature>
<evidence type="ECO:0000256" key="2">
    <source>
        <dbReference type="ARBA" id="ARBA00022448"/>
    </source>
</evidence>
<feature type="transmembrane region" description="Helical" evidence="6">
    <location>
        <begin position="301"/>
        <end position="319"/>
    </location>
</feature>
<dbReference type="PANTHER" id="PTHR23526">
    <property type="entry name" value="INTEGRAL MEMBRANE TRANSPORT PROTEIN-RELATED"/>
    <property type="match status" value="1"/>
</dbReference>
<feature type="transmembrane region" description="Helical" evidence="6">
    <location>
        <begin position="362"/>
        <end position="386"/>
    </location>
</feature>
<keyword evidence="9" id="KW-1185">Reference proteome</keyword>
<proteinExistence type="predicted"/>
<evidence type="ECO:0000256" key="3">
    <source>
        <dbReference type="ARBA" id="ARBA00022692"/>
    </source>
</evidence>
<feature type="domain" description="Major facilitator superfamily (MFS) profile" evidence="7">
    <location>
        <begin position="226"/>
        <end position="437"/>
    </location>
</feature>
<evidence type="ECO:0000259" key="7">
    <source>
        <dbReference type="PROSITE" id="PS50850"/>
    </source>
</evidence>
<organism evidence="8 9">
    <name type="scientific">Cohnella candidum</name>
    <dbReference type="NCBI Taxonomy" id="2674991"/>
    <lineage>
        <taxon>Bacteria</taxon>
        <taxon>Bacillati</taxon>
        <taxon>Bacillota</taxon>
        <taxon>Bacilli</taxon>
        <taxon>Bacillales</taxon>
        <taxon>Paenibacillaceae</taxon>
        <taxon>Cohnella</taxon>
    </lineage>
</organism>
<dbReference type="KEGG" id="coh:EAV92_14150"/>
<feature type="transmembrane region" description="Helical" evidence="6">
    <location>
        <begin position="90"/>
        <end position="113"/>
    </location>
</feature>